<proteinExistence type="predicted"/>
<name>A0A4D6I9I3_PHOSX</name>
<organism evidence="1">
    <name type="scientific">Phoma sp</name>
    <dbReference type="NCBI Taxonomy" id="1707701"/>
    <lineage>
        <taxon>Eukaryota</taxon>
        <taxon>Fungi</taxon>
        <taxon>Dikarya</taxon>
        <taxon>Ascomycota</taxon>
        <taxon>Pezizomycotina</taxon>
        <taxon>Dothideomycetes</taxon>
        <taxon>Pleosporomycetidae</taxon>
        <taxon>Pleosporales</taxon>
        <taxon>Pleosporineae</taxon>
        <taxon>Didymellaceae</taxon>
        <taxon>Phoma</taxon>
    </lineage>
</organism>
<evidence type="ECO:0000313" key="1">
    <source>
        <dbReference type="EMBL" id="QCC62996.1"/>
    </source>
</evidence>
<protein>
    <submittedName>
        <fullName evidence="1">Uncharacterized protein</fullName>
    </submittedName>
</protein>
<sequence>MTDSWGEAPTPSLSWNSAAGLPFLLDGDMAMADPNATMIEAPPDRQEIATDRRVFDAQSISNTASSQLDSSALTAERLSHVLKAVSAAGFSSLDDAVVAYYAEFCKDDERLRQAQRLNRIRRLPVLLKELHLAAQGWGQWQRRSFQEQIMRSAEDIVITELEEQLLAKRRDHYSPLEQQARDETDIEAELPNTWTLLTSLSTRYNAIASKEGQDNVPKLISKFLDAATDLGT</sequence>
<dbReference type="AlphaFoldDB" id="A0A4D6I9I3"/>
<dbReference type="EMBL" id="MK043052">
    <property type="protein sequence ID" value="QCC62996.1"/>
    <property type="molecule type" value="Genomic_DNA"/>
</dbReference>
<reference evidence="1" key="1">
    <citation type="journal article" date="2019" name="BMC Genomics">
        <title>Genomics-driven discovery of a biosynthetic gene cluster required for the synthesis of BII-Rafflesfungin from the fungus Phoma sp. F3723.</title>
        <authorList>
            <person name="Sinha S."/>
            <person name="Ng C.E."/>
            <person name="Leong C.Y."/>
            <person name="Ng V."/>
            <person name="Goh F."/>
            <person name="Low K.N."/>
            <person name="Chen S."/>
            <person name="Lezhava A."/>
            <person name="Alfatah M."/>
            <person name="Arumugam P."/>
            <person name="Kanagasundaram Y."/>
            <person name="Ng S.B."/>
            <person name="Eisenhaber B."/>
            <person name="Eisenhaber F."/>
        </authorList>
    </citation>
    <scope>NUCLEOTIDE SEQUENCE</scope>
    <source>
        <strain evidence="1">F3723</strain>
    </source>
</reference>
<accession>A0A4D6I9I3</accession>